<evidence type="ECO:0000313" key="10">
    <source>
        <dbReference type="EMBL" id="GGM68020.1"/>
    </source>
</evidence>
<comment type="function">
    <text evidence="6 8">Binds and transfers iron-sulfur (Fe-S) clusters to target apoproteins. Can hydrolyze ATP.</text>
</comment>
<dbReference type="InterPro" id="IPR033756">
    <property type="entry name" value="YlxH/NBP35"/>
</dbReference>
<organism evidence="10 11">
    <name type="scientific">Thermogymnomonas acidicola</name>
    <dbReference type="NCBI Taxonomy" id="399579"/>
    <lineage>
        <taxon>Archaea</taxon>
        <taxon>Methanobacteriati</taxon>
        <taxon>Thermoplasmatota</taxon>
        <taxon>Thermoplasmata</taxon>
        <taxon>Thermoplasmatales</taxon>
        <taxon>Thermogymnomonas</taxon>
    </lineage>
</organism>
<dbReference type="Gene3D" id="3.40.50.300">
    <property type="entry name" value="P-loop containing nucleotide triphosphate hydrolases"/>
    <property type="match status" value="1"/>
</dbReference>
<dbReference type="GO" id="GO:0051539">
    <property type="term" value="F:4 iron, 4 sulfur cluster binding"/>
    <property type="evidence" value="ECO:0007669"/>
    <property type="project" value="TreeGrafter"/>
</dbReference>
<dbReference type="InterPro" id="IPR027417">
    <property type="entry name" value="P-loop_NTPase"/>
</dbReference>
<comment type="subunit">
    <text evidence="8">Homodimer.</text>
</comment>
<dbReference type="PANTHER" id="PTHR42961">
    <property type="entry name" value="IRON-SULFUR PROTEIN NUBPL"/>
    <property type="match status" value="1"/>
</dbReference>
<keyword evidence="3 8" id="KW-0067">ATP-binding</keyword>
<dbReference type="HAMAP" id="MF_02040">
    <property type="entry name" value="Mrp_NBP35"/>
    <property type="match status" value="1"/>
</dbReference>
<protein>
    <recommendedName>
        <fullName evidence="7 8">Iron-sulfur cluster carrier protein</fullName>
    </recommendedName>
</protein>
<keyword evidence="1 8" id="KW-0479">Metal-binding</keyword>
<evidence type="ECO:0000256" key="4">
    <source>
        <dbReference type="ARBA" id="ARBA00023004"/>
    </source>
</evidence>
<dbReference type="FunFam" id="3.40.50.300:FF:001119">
    <property type="entry name" value="Iron-sulfur cluster carrier protein"/>
    <property type="match status" value="1"/>
</dbReference>
<comment type="caution">
    <text evidence="10">The sequence shown here is derived from an EMBL/GenBank/DDBJ whole genome shotgun (WGS) entry which is preliminary data.</text>
</comment>
<gene>
    <name evidence="10" type="ORF">GCM10007108_02580</name>
</gene>
<keyword evidence="4 8" id="KW-0408">Iron</keyword>
<dbReference type="GO" id="GO:0005524">
    <property type="term" value="F:ATP binding"/>
    <property type="evidence" value="ECO:0007669"/>
    <property type="project" value="UniProtKB-UniRule"/>
</dbReference>
<reference evidence="10" key="1">
    <citation type="journal article" date="2014" name="Int. J. Syst. Evol. Microbiol.">
        <title>Complete genome sequence of Corynebacterium casei LMG S-19264T (=DSM 44701T), isolated from a smear-ripened cheese.</title>
        <authorList>
            <consortium name="US DOE Joint Genome Institute (JGI-PGF)"/>
            <person name="Walter F."/>
            <person name="Albersmeier A."/>
            <person name="Kalinowski J."/>
            <person name="Ruckert C."/>
        </authorList>
    </citation>
    <scope>NUCLEOTIDE SEQUENCE</scope>
    <source>
        <strain evidence="10">JCM 13583</strain>
    </source>
</reference>
<reference evidence="10" key="2">
    <citation type="submission" date="2022-09" db="EMBL/GenBank/DDBJ databases">
        <authorList>
            <person name="Sun Q."/>
            <person name="Ohkuma M."/>
        </authorList>
    </citation>
    <scope>NUCLEOTIDE SEQUENCE</scope>
    <source>
        <strain evidence="10">JCM 13583</strain>
    </source>
</reference>
<dbReference type="Pfam" id="PF10609">
    <property type="entry name" value="ParA"/>
    <property type="match status" value="1"/>
</dbReference>
<evidence type="ECO:0000256" key="5">
    <source>
        <dbReference type="ARBA" id="ARBA00023014"/>
    </source>
</evidence>
<dbReference type="SUPFAM" id="SSF52540">
    <property type="entry name" value="P-loop containing nucleoside triphosphate hydrolases"/>
    <property type="match status" value="1"/>
</dbReference>
<evidence type="ECO:0000256" key="3">
    <source>
        <dbReference type="ARBA" id="ARBA00022840"/>
    </source>
</evidence>
<dbReference type="AlphaFoldDB" id="A0AA37BQ77"/>
<dbReference type="PANTHER" id="PTHR42961:SF2">
    <property type="entry name" value="IRON-SULFUR PROTEIN NUBPL"/>
    <property type="match status" value="1"/>
</dbReference>
<evidence type="ECO:0000256" key="7">
    <source>
        <dbReference type="ARBA" id="ARBA00074706"/>
    </source>
</evidence>
<evidence type="ECO:0000256" key="6">
    <source>
        <dbReference type="ARBA" id="ARBA00058094"/>
    </source>
</evidence>
<keyword evidence="11" id="KW-1185">Reference proteome</keyword>
<accession>A0AA37BQ77</accession>
<keyword evidence="2 8" id="KW-0547">Nucleotide-binding</keyword>
<dbReference type="GO" id="GO:0016887">
    <property type="term" value="F:ATP hydrolysis activity"/>
    <property type="evidence" value="ECO:0007669"/>
    <property type="project" value="UniProtKB-UniRule"/>
</dbReference>
<evidence type="ECO:0000313" key="11">
    <source>
        <dbReference type="Proteomes" id="UP000632195"/>
    </source>
</evidence>
<feature type="compositionally biased region" description="Pro residues" evidence="9">
    <location>
        <begin position="17"/>
        <end position="29"/>
    </location>
</feature>
<dbReference type="InterPro" id="IPR044304">
    <property type="entry name" value="NUBPL-like"/>
</dbReference>
<dbReference type="Proteomes" id="UP000632195">
    <property type="component" value="Unassembled WGS sequence"/>
</dbReference>
<evidence type="ECO:0000256" key="2">
    <source>
        <dbReference type="ARBA" id="ARBA00022741"/>
    </source>
</evidence>
<evidence type="ECO:0000256" key="8">
    <source>
        <dbReference type="HAMAP-Rule" id="MF_02040"/>
    </source>
</evidence>
<dbReference type="GO" id="GO:0140663">
    <property type="term" value="F:ATP-dependent FeS chaperone activity"/>
    <property type="evidence" value="ECO:0007669"/>
    <property type="project" value="InterPro"/>
</dbReference>
<name>A0AA37BQ77_9ARCH</name>
<feature type="binding site" evidence="8">
    <location>
        <begin position="45"/>
        <end position="52"/>
    </location>
    <ligand>
        <name>ATP</name>
        <dbReference type="ChEBI" id="CHEBI:30616"/>
    </ligand>
</feature>
<dbReference type="GO" id="GO:0016226">
    <property type="term" value="P:iron-sulfur cluster assembly"/>
    <property type="evidence" value="ECO:0007669"/>
    <property type="project" value="InterPro"/>
</dbReference>
<dbReference type="GO" id="GO:0046872">
    <property type="term" value="F:metal ion binding"/>
    <property type="evidence" value="ECO:0007669"/>
    <property type="project" value="UniProtKB-KW"/>
</dbReference>
<evidence type="ECO:0000256" key="9">
    <source>
        <dbReference type="SAM" id="MobiDB-lite"/>
    </source>
</evidence>
<evidence type="ECO:0000256" key="1">
    <source>
        <dbReference type="ARBA" id="ARBA00022723"/>
    </source>
</evidence>
<keyword evidence="8" id="KW-0378">Hydrolase</keyword>
<keyword evidence="5 8" id="KW-0411">Iron-sulfur</keyword>
<feature type="region of interest" description="Disordered" evidence="9">
    <location>
        <begin position="1"/>
        <end position="30"/>
    </location>
</feature>
<sequence length="294" mass="31753">MPTDTLPMPKGTIKINNPPPQPIIGPPPKSQKYKGVKHTIMVMSGKGGVGKSTVSVNLAVTLANQSLKTGLIDADINGPDDPKMLGADNEKLYAQGDKILPVKTRYGVDLVSMGFILPTEDTAVIWRGALRHKAIQQFLEDVMWGERDYVIIDMPPGTGDEALSVSQLIDADGVVIVVTPQDIALLDAKKAINFANQLKVPVLGIVENMSGFICPHCGQTVDIFKRGGGEKAAEAYGVPFLGRIPLVAELVEKSDQGIPAVVYSEEMRKIFDEIARKVREQVEKKPHSGTDSSM</sequence>
<dbReference type="CDD" id="cd02037">
    <property type="entry name" value="Mrp_NBP35"/>
    <property type="match status" value="1"/>
</dbReference>
<dbReference type="EMBL" id="BMNY01000001">
    <property type="protein sequence ID" value="GGM68020.1"/>
    <property type="molecule type" value="Genomic_DNA"/>
</dbReference>
<comment type="similarity">
    <text evidence="8">Belongs to the Mrp/NBP35 ATP-binding proteins family.</text>
</comment>
<proteinExistence type="inferred from homology"/>
<dbReference type="InterPro" id="IPR019591">
    <property type="entry name" value="Mrp/NBP35_ATP-bd"/>
</dbReference>